<dbReference type="EMBL" id="CAJVPY010036577">
    <property type="protein sequence ID" value="CAG8802145.1"/>
    <property type="molecule type" value="Genomic_DNA"/>
</dbReference>
<accession>A0A9N9K183</accession>
<organism evidence="1 2">
    <name type="scientific">Dentiscutata erythropus</name>
    <dbReference type="NCBI Taxonomy" id="1348616"/>
    <lineage>
        <taxon>Eukaryota</taxon>
        <taxon>Fungi</taxon>
        <taxon>Fungi incertae sedis</taxon>
        <taxon>Mucoromycota</taxon>
        <taxon>Glomeromycotina</taxon>
        <taxon>Glomeromycetes</taxon>
        <taxon>Diversisporales</taxon>
        <taxon>Gigasporaceae</taxon>
        <taxon>Dentiscutata</taxon>
    </lineage>
</organism>
<protein>
    <submittedName>
        <fullName evidence="1">19439_t:CDS:1</fullName>
    </submittedName>
</protein>
<sequence length="67" mass="7478">LTDSMNYNGPVIAMTNNTKIHPHLGYSTNHRCIVGSIFSSDQTRVDNYDEVKTIIQNIISNNAIAKQ</sequence>
<feature type="non-terminal residue" evidence="1">
    <location>
        <position position="1"/>
    </location>
</feature>
<proteinExistence type="predicted"/>
<evidence type="ECO:0000313" key="1">
    <source>
        <dbReference type="EMBL" id="CAG8802145.1"/>
    </source>
</evidence>
<dbReference type="AlphaFoldDB" id="A0A9N9K183"/>
<dbReference type="Proteomes" id="UP000789405">
    <property type="component" value="Unassembled WGS sequence"/>
</dbReference>
<name>A0A9N9K183_9GLOM</name>
<keyword evidence="2" id="KW-1185">Reference proteome</keyword>
<reference evidence="1" key="1">
    <citation type="submission" date="2021-06" db="EMBL/GenBank/DDBJ databases">
        <authorList>
            <person name="Kallberg Y."/>
            <person name="Tangrot J."/>
            <person name="Rosling A."/>
        </authorList>
    </citation>
    <scope>NUCLEOTIDE SEQUENCE</scope>
    <source>
        <strain evidence="1">MA453B</strain>
    </source>
</reference>
<evidence type="ECO:0000313" key="2">
    <source>
        <dbReference type="Proteomes" id="UP000789405"/>
    </source>
</evidence>
<gene>
    <name evidence="1" type="ORF">DERYTH_LOCUS23611</name>
</gene>
<comment type="caution">
    <text evidence="1">The sequence shown here is derived from an EMBL/GenBank/DDBJ whole genome shotgun (WGS) entry which is preliminary data.</text>
</comment>
<feature type="non-terminal residue" evidence="1">
    <location>
        <position position="67"/>
    </location>
</feature>
<dbReference type="OrthoDB" id="2436864at2759"/>